<evidence type="ECO:0000256" key="5">
    <source>
        <dbReference type="ARBA" id="ARBA00023242"/>
    </source>
</evidence>
<evidence type="ECO:0000256" key="1">
    <source>
        <dbReference type="ARBA" id="ARBA00004123"/>
    </source>
</evidence>
<reference evidence="8" key="1">
    <citation type="submission" date="2020-07" db="EMBL/GenBank/DDBJ databases">
        <title>Ethylene signaling mediates host invasion by parasitic plants.</title>
        <authorList>
            <person name="Yoshida S."/>
        </authorList>
    </citation>
    <scope>NUCLEOTIDE SEQUENCE</scope>
    <source>
        <strain evidence="8">Okayama</strain>
    </source>
</reference>
<organism evidence="8 9">
    <name type="scientific">Phtheirospermum japonicum</name>
    <dbReference type="NCBI Taxonomy" id="374723"/>
    <lineage>
        <taxon>Eukaryota</taxon>
        <taxon>Viridiplantae</taxon>
        <taxon>Streptophyta</taxon>
        <taxon>Embryophyta</taxon>
        <taxon>Tracheophyta</taxon>
        <taxon>Spermatophyta</taxon>
        <taxon>Magnoliopsida</taxon>
        <taxon>eudicotyledons</taxon>
        <taxon>Gunneridae</taxon>
        <taxon>Pentapetalae</taxon>
        <taxon>asterids</taxon>
        <taxon>lamiids</taxon>
        <taxon>Lamiales</taxon>
        <taxon>Orobanchaceae</taxon>
        <taxon>Orobanchaceae incertae sedis</taxon>
        <taxon>Phtheirospermum</taxon>
    </lineage>
</organism>
<dbReference type="InterPro" id="IPR003657">
    <property type="entry name" value="WRKY_dom"/>
</dbReference>
<dbReference type="GO" id="GO:0005634">
    <property type="term" value="C:nucleus"/>
    <property type="evidence" value="ECO:0007669"/>
    <property type="project" value="UniProtKB-SubCell"/>
</dbReference>
<dbReference type="AlphaFoldDB" id="A0A830BVG0"/>
<dbReference type="PANTHER" id="PTHR31221:SF111">
    <property type="entry name" value="WRKY TRANSCRIPTION FACTOR 43-RELATED"/>
    <property type="match status" value="1"/>
</dbReference>
<keyword evidence="4" id="KW-0804">Transcription</keyword>
<feature type="compositionally biased region" description="Basic residues" evidence="6">
    <location>
        <begin position="47"/>
        <end position="57"/>
    </location>
</feature>
<dbReference type="InterPro" id="IPR044810">
    <property type="entry name" value="WRKY_plant"/>
</dbReference>
<gene>
    <name evidence="8" type="ORF">PHJA_001037500</name>
</gene>
<comment type="caution">
    <text evidence="8">The sequence shown here is derived from an EMBL/GenBank/DDBJ whole genome shotgun (WGS) entry which is preliminary data.</text>
</comment>
<evidence type="ECO:0000256" key="3">
    <source>
        <dbReference type="ARBA" id="ARBA00023125"/>
    </source>
</evidence>
<evidence type="ECO:0000313" key="8">
    <source>
        <dbReference type="EMBL" id="GFP88938.1"/>
    </source>
</evidence>
<keyword evidence="2" id="KW-0805">Transcription regulation</keyword>
<feature type="compositionally biased region" description="Polar residues" evidence="6">
    <location>
        <begin position="27"/>
        <end position="38"/>
    </location>
</feature>
<proteinExistence type="predicted"/>
<dbReference type="OrthoDB" id="1921377at2759"/>
<dbReference type="SUPFAM" id="SSF118290">
    <property type="entry name" value="WRKY DNA-binding domain"/>
    <property type="match status" value="1"/>
</dbReference>
<name>A0A830BVG0_9LAMI</name>
<evidence type="ECO:0000256" key="4">
    <source>
        <dbReference type="ARBA" id="ARBA00023163"/>
    </source>
</evidence>
<dbReference type="GO" id="GO:0003700">
    <property type="term" value="F:DNA-binding transcription factor activity"/>
    <property type="evidence" value="ECO:0007669"/>
    <property type="project" value="InterPro"/>
</dbReference>
<sequence length="109" mass="12496">MQNPQFGCSDHQIDLASLLCAGSVEENTTTNLSGPSNTRDVENVIGRNKKGKVGRKKKYVPPRVAFHTRSPELDILDDGYKWRKYGQKSVKNNVHPRYYFFYLIISMCK</sequence>
<dbReference type="EMBL" id="BMAC01000176">
    <property type="protein sequence ID" value="GFP88938.1"/>
    <property type="molecule type" value="Genomic_DNA"/>
</dbReference>
<evidence type="ECO:0000256" key="6">
    <source>
        <dbReference type="SAM" id="MobiDB-lite"/>
    </source>
</evidence>
<feature type="domain" description="WRKY" evidence="7">
    <location>
        <begin position="71"/>
        <end position="109"/>
    </location>
</feature>
<protein>
    <submittedName>
        <fullName evidence="8">Probable WRKY transcription factor 56</fullName>
    </submittedName>
</protein>
<evidence type="ECO:0000313" key="9">
    <source>
        <dbReference type="Proteomes" id="UP000653305"/>
    </source>
</evidence>
<dbReference type="GO" id="GO:0043565">
    <property type="term" value="F:sequence-specific DNA binding"/>
    <property type="evidence" value="ECO:0007669"/>
    <property type="project" value="InterPro"/>
</dbReference>
<keyword evidence="5" id="KW-0539">Nucleus</keyword>
<evidence type="ECO:0000256" key="2">
    <source>
        <dbReference type="ARBA" id="ARBA00023015"/>
    </source>
</evidence>
<accession>A0A830BVG0</accession>
<keyword evidence="9" id="KW-1185">Reference proteome</keyword>
<evidence type="ECO:0000259" key="7">
    <source>
        <dbReference type="PROSITE" id="PS50811"/>
    </source>
</evidence>
<dbReference type="PANTHER" id="PTHR31221">
    <property type="entry name" value="WRKY TRANSCRIPTION FACTOR PROTEIN 1-RELATED"/>
    <property type="match status" value="1"/>
</dbReference>
<dbReference type="Proteomes" id="UP000653305">
    <property type="component" value="Unassembled WGS sequence"/>
</dbReference>
<dbReference type="InterPro" id="IPR036576">
    <property type="entry name" value="WRKY_dom_sf"/>
</dbReference>
<keyword evidence="3" id="KW-0238">DNA-binding</keyword>
<dbReference type="PROSITE" id="PS50811">
    <property type="entry name" value="WRKY"/>
    <property type="match status" value="1"/>
</dbReference>
<feature type="region of interest" description="Disordered" evidence="6">
    <location>
        <begin position="27"/>
        <end position="57"/>
    </location>
</feature>
<comment type="subcellular location">
    <subcellularLocation>
        <location evidence="1">Nucleus</location>
    </subcellularLocation>
</comment>
<dbReference type="Gene3D" id="2.20.25.80">
    <property type="entry name" value="WRKY domain"/>
    <property type="match status" value="1"/>
</dbReference>
<dbReference type="Pfam" id="PF03106">
    <property type="entry name" value="WRKY"/>
    <property type="match status" value="1"/>
</dbReference>